<evidence type="ECO:0000256" key="8">
    <source>
        <dbReference type="PIRSR" id="PIRSR001434-2"/>
    </source>
</evidence>
<dbReference type="EC" id="4.4.1.1" evidence="4"/>
<dbReference type="InterPro" id="IPR015421">
    <property type="entry name" value="PyrdxlP-dep_Trfase_major"/>
</dbReference>
<feature type="region of interest" description="Disordered" evidence="10">
    <location>
        <begin position="36"/>
        <end position="56"/>
    </location>
</feature>
<dbReference type="Pfam" id="PF01053">
    <property type="entry name" value="Cys_Met_Meta_PP"/>
    <property type="match status" value="1"/>
</dbReference>
<evidence type="ECO:0000256" key="6">
    <source>
        <dbReference type="ARBA" id="ARBA00023192"/>
    </source>
</evidence>
<accession>A0A0N4WPR9</accession>
<dbReference type="PANTHER" id="PTHR11808">
    <property type="entry name" value="TRANS-SULFURATION ENZYME FAMILY MEMBER"/>
    <property type="match status" value="1"/>
</dbReference>
<reference evidence="13" key="1">
    <citation type="submission" date="2017-02" db="UniProtKB">
        <authorList>
            <consortium name="WormBaseParasite"/>
        </authorList>
    </citation>
    <scope>IDENTIFICATION</scope>
</reference>
<dbReference type="WBParaSite" id="HPLM_0001338501-mRNA-1">
    <property type="protein sequence ID" value="HPLM_0001338501-mRNA-1"/>
    <property type="gene ID" value="HPLM_0001338501"/>
</dbReference>
<keyword evidence="6" id="KW-0198">Cysteine biosynthesis</keyword>
<evidence type="ECO:0000256" key="9">
    <source>
        <dbReference type="RuleBase" id="RU362118"/>
    </source>
</evidence>
<dbReference type="InterPro" id="IPR054542">
    <property type="entry name" value="Cys_met_metab_PP"/>
</dbReference>
<reference evidence="11 12" key="2">
    <citation type="submission" date="2018-11" db="EMBL/GenBank/DDBJ databases">
        <authorList>
            <consortium name="Pathogen Informatics"/>
        </authorList>
    </citation>
    <scope>NUCLEOTIDE SEQUENCE [LARGE SCALE GENOMIC DNA]</scope>
    <source>
        <strain evidence="11 12">MHpl1</strain>
    </source>
</reference>
<evidence type="ECO:0000256" key="5">
    <source>
        <dbReference type="ARBA" id="ARBA00022898"/>
    </source>
</evidence>
<keyword evidence="5 8" id="KW-0663">Pyridoxal phosphate</keyword>
<dbReference type="SUPFAM" id="SSF53383">
    <property type="entry name" value="PLP-dependent transferases"/>
    <property type="match status" value="1"/>
</dbReference>
<evidence type="ECO:0000256" key="3">
    <source>
        <dbReference type="ARBA" id="ARBA00009077"/>
    </source>
</evidence>
<dbReference type="AlphaFoldDB" id="A0A0N4WPR9"/>
<comment type="cofactor">
    <cofactor evidence="1 9">
        <name>pyridoxal 5'-phosphate</name>
        <dbReference type="ChEBI" id="CHEBI:597326"/>
    </cofactor>
</comment>
<dbReference type="FunFam" id="3.40.640.10:FF:000009">
    <property type="entry name" value="Cystathionine gamma-synthase homolog"/>
    <property type="match status" value="1"/>
</dbReference>
<dbReference type="PIRSF" id="PIRSF001434">
    <property type="entry name" value="CGS"/>
    <property type="match status" value="1"/>
</dbReference>
<keyword evidence="12" id="KW-1185">Reference proteome</keyword>
<feature type="compositionally biased region" description="Basic and acidic residues" evidence="10">
    <location>
        <begin position="39"/>
        <end position="52"/>
    </location>
</feature>
<dbReference type="PROSITE" id="PS00868">
    <property type="entry name" value="CYS_MET_METAB_PP"/>
    <property type="match status" value="1"/>
</dbReference>
<evidence type="ECO:0000256" key="10">
    <source>
        <dbReference type="SAM" id="MobiDB-lite"/>
    </source>
</evidence>
<dbReference type="Proteomes" id="UP000268014">
    <property type="component" value="Unassembled WGS sequence"/>
</dbReference>
<evidence type="ECO:0000256" key="2">
    <source>
        <dbReference type="ARBA" id="ARBA00005038"/>
    </source>
</evidence>
<dbReference type="PANTHER" id="PTHR11808:SF15">
    <property type="entry name" value="CYSTATHIONINE GAMMA-LYASE"/>
    <property type="match status" value="1"/>
</dbReference>
<dbReference type="CDD" id="cd00614">
    <property type="entry name" value="CGS_like"/>
    <property type="match status" value="1"/>
</dbReference>
<dbReference type="FunFam" id="3.90.1150.10:FF:000008">
    <property type="entry name" value="Cystathionine gamma-synthase"/>
    <property type="match status" value="1"/>
</dbReference>
<evidence type="ECO:0000313" key="13">
    <source>
        <dbReference type="WBParaSite" id="HPLM_0001338501-mRNA-1"/>
    </source>
</evidence>
<dbReference type="GO" id="GO:0030170">
    <property type="term" value="F:pyridoxal phosphate binding"/>
    <property type="evidence" value="ECO:0007669"/>
    <property type="project" value="InterPro"/>
</dbReference>
<dbReference type="Gene3D" id="3.40.640.10">
    <property type="entry name" value="Type I PLP-dependent aspartate aminotransferase-like (Major domain)"/>
    <property type="match status" value="1"/>
</dbReference>
<dbReference type="InterPro" id="IPR015424">
    <property type="entry name" value="PyrdxlP-dep_Trfase"/>
</dbReference>
<evidence type="ECO:0000256" key="7">
    <source>
        <dbReference type="ARBA" id="ARBA00029853"/>
    </source>
</evidence>
<comment type="pathway">
    <text evidence="2">Amino-acid biosynthesis; L-cysteine biosynthesis; L-cysteine from L-homocysteine and L-serine: step 2/2.</text>
</comment>
<dbReference type="GO" id="GO:0004123">
    <property type="term" value="F:cystathionine gamma-lyase activity"/>
    <property type="evidence" value="ECO:0007669"/>
    <property type="project" value="TreeGrafter"/>
</dbReference>
<keyword evidence="6" id="KW-0028">Amino-acid biosynthesis</keyword>
<evidence type="ECO:0000313" key="12">
    <source>
        <dbReference type="Proteomes" id="UP000268014"/>
    </source>
</evidence>
<protein>
    <recommendedName>
        <fullName evidence="4">cystathionine gamma-lyase</fullName>
        <ecNumber evidence="4">4.4.1.1</ecNumber>
    </recommendedName>
    <alternativeName>
        <fullName evidence="7">Gamma-cystathionase</fullName>
    </alternativeName>
</protein>
<feature type="modified residue" description="N6-(pyridoxal phosphate)lysine" evidence="8">
    <location>
        <position position="205"/>
    </location>
</feature>
<comment type="similarity">
    <text evidence="3 9">Belongs to the trans-sulfuration enzymes family.</text>
</comment>
<gene>
    <name evidence="11" type="ORF">HPLM_LOCUS13377</name>
</gene>
<organism evidence="13">
    <name type="scientific">Haemonchus placei</name>
    <name type="common">Barber's pole worm</name>
    <dbReference type="NCBI Taxonomy" id="6290"/>
    <lineage>
        <taxon>Eukaryota</taxon>
        <taxon>Metazoa</taxon>
        <taxon>Ecdysozoa</taxon>
        <taxon>Nematoda</taxon>
        <taxon>Chromadorea</taxon>
        <taxon>Rhabditida</taxon>
        <taxon>Rhabditina</taxon>
        <taxon>Rhabditomorpha</taxon>
        <taxon>Strongyloidea</taxon>
        <taxon>Trichostrongylidae</taxon>
        <taxon>Haemonchus</taxon>
    </lineage>
</organism>
<dbReference type="GO" id="GO:0019346">
    <property type="term" value="P:transsulfuration"/>
    <property type="evidence" value="ECO:0007669"/>
    <property type="project" value="InterPro"/>
</dbReference>
<dbReference type="InterPro" id="IPR000277">
    <property type="entry name" value="Cys/Met-Metab_PyrdxlP-dep_enz"/>
</dbReference>
<dbReference type="OrthoDB" id="3512640at2759"/>
<evidence type="ECO:0000256" key="4">
    <source>
        <dbReference type="ARBA" id="ARBA00012085"/>
    </source>
</evidence>
<sequence>MSSDSFPHFGTAALHIGQEPEQWDMNQVVPPISLSTTYKQDRPGEPKGHDYSRAGNPSRDVLQKCLASLEDGKHCHVFASGLAASMAVINMMRAGDHIICSDDVYGGTQRFIRRVSVPQHGIQADFVDLTNIELLEQAFKPNTKLIWFETPSNPLLKVVDVAAVVHCVKKVNPNILVVVDNTFMSPYFQRPLSMGADIVVHSITKYINGHSDVVMGAVITDNDEIQQHLFFQQLAVGAVPSAFDCFLVNRGLKTLHLRMRAHYQNALAVAQYLENNERVESVLYPALPSHPQHKIHVSQTKGMSGMMSFYLKGGLEESRTFLSALKIFTLAESLGGYESLAELPSIMTHASVPPEERAKLRITDNLIRLSVGIEDLDDLIADLDQALKAAVRFNFR</sequence>
<evidence type="ECO:0000256" key="1">
    <source>
        <dbReference type="ARBA" id="ARBA00001933"/>
    </source>
</evidence>
<evidence type="ECO:0000313" key="11">
    <source>
        <dbReference type="EMBL" id="VDO48889.1"/>
    </source>
</evidence>
<dbReference type="GO" id="GO:0019343">
    <property type="term" value="P:cysteine biosynthetic process via cystathionine"/>
    <property type="evidence" value="ECO:0007669"/>
    <property type="project" value="TreeGrafter"/>
</dbReference>
<dbReference type="OMA" id="YKQDGVG"/>
<dbReference type="STRING" id="6290.A0A0N4WPR9"/>
<name>A0A0N4WPR9_HAEPC</name>
<dbReference type="Gene3D" id="3.90.1150.10">
    <property type="entry name" value="Aspartate Aminotransferase, domain 1"/>
    <property type="match status" value="1"/>
</dbReference>
<dbReference type="UniPathway" id="UPA00136">
    <property type="reaction ID" value="UER00202"/>
</dbReference>
<proteinExistence type="inferred from homology"/>
<dbReference type="EMBL" id="UZAF01018186">
    <property type="protein sequence ID" value="VDO48889.1"/>
    <property type="molecule type" value="Genomic_DNA"/>
</dbReference>
<dbReference type="GO" id="GO:0005737">
    <property type="term" value="C:cytoplasm"/>
    <property type="evidence" value="ECO:0007669"/>
    <property type="project" value="TreeGrafter"/>
</dbReference>
<dbReference type="InterPro" id="IPR015422">
    <property type="entry name" value="PyrdxlP-dep_Trfase_small"/>
</dbReference>